<organism evidence="1 2">
    <name type="scientific">Trifolium pratense</name>
    <name type="common">Red clover</name>
    <dbReference type="NCBI Taxonomy" id="57577"/>
    <lineage>
        <taxon>Eukaryota</taxon>
        <taxon>Viridiplantae</taxon>
        <taxon>Streptophyta</taxon>
        <taxon>Embryophyta</taxon>
        <taxon>Tracheophyta</taxon>
        <taxon>Spermatophyta</taxon>
        <taxon>Magnoliopsida</taxon>
        <taxon>eudicotyledons</taxon>
        <taxon>Gunneridae</taxon>
        <taxon>Pentapetalae</taxon>
        <taxon>rosids</taxon>
        <taxon>fabids</taxon>
        <taxon>Fabales</taxon>
        <taxon>Fabaceae</taxon>
        <taxon>Papilionoideae</taxon>
        <taxon>50 kb inversion clade</taxon>
        <taxon>NPAAA clade</taxon>
        <taxon>Hologalegina</taxon>
        <taxon>IRL clade</taxon>
        <taxon>Trifolieae</taxon>
        <taxon>Trifolium</taxon>
    </lineage>
</organism>
<reference evidence="1 2" key="1">
    <citation type="journal article" date="2014" name="Am. J. Bot.">
        <title>Genome assembly and annotation for red clover (Trifolium pratense; Fabaceae).</title>
        <authorList>
            <person name="Istvanek J."/>
            <person name="Jaros M."/>
            <person name="Krenek A."/>
            <person name="Repkova J."/>
        </authorList>
    </citation>
    <scope>NUCLEOTIDE SEQUENCE [LARGE SCALE GENOMIC DNA]</scope>
    <source>
        <strain evidence="2">cv. Tatra</strain>
        <tissue evidence="1">Young leaves</tissue>
    </source>
</reference>
<reference evidence="1 2" key="2">
    <citation type="journal article" date="2017" name="Front. Plant Sci.">
        <title>Gene Classification and Mining of Molecular Markers Useful in Red Clover (Trifolium pratense) Breeding.</title>
        <authorList>
            <person name="Istvanek J."/>
            <person name="Dluhosova J."/>
            <person name="Dluhos P."/>
            <person name="Patkova L."/>
            <person name="Nedelnik J."/>
            <person name="Repkova J."/>
        </authorList>
    </citation>
    <scope>NUCLEOTIDE SEQUENCE [LARGE SCALE GENOMIC DNA]</scope>
    <source>
        <strain evidence="2">cv. Tatra</strain>
        <tissue evidence="1">Young leaves</tissue>
    </source>
</reference>
<protein>
    <submittedName>
        <fullName evidence="1">Uncharacterized protein</fullName>
    </submittedName>
</protein>
<evidence type="ECO:0000313" key="1">
    <source>
        <dbReference type="EMBL" id="PNX97040.1"/>
    </source>
</evidence>
<dbReference type="AlphaFoldDB" id="A0A2K3N1W3"/>
<dbReference type="PANTHER" id="PTHR36017:SF1">
    <property type="entry name" value="EMBRYO DEFECTIVE 1381"/>
    <property type="match status" value="1"/>
</dbReference>
<comment type="caution">
    <text evidence="1">The sequence shown here is derived from an EMBL/GenBank/DDBJ whole genome shotgun (WGS) entry which is preliminary data.</text>
</comment>
<accession>A0A2K3N1W3</accession>
<dbReference type="STRING" id="57577.A0A2K3N1W3"/>
<gene>
    <name evidence="1" type="ORF">L195_g020259</name>
</gene>
<name>A0A2K3N1W3_TRIPR</name>
<dbReference type="Proteomes" id="UP000236291">
    <property type="component" value="Unassembled WGS sequence"/>
</dbReference>
<sequence>TFGWTPKEAQMHMVTDYFSQSEWKVIAEVLGPNPRHLFELYALKQNNYLQNTKVDGASTFEDIVDAYLAYLQISAVNPALDKALEILQKFAIDVRNGKVPDDGLRFGAPWRHPPHVDDPKLCREWAKLQLMDFIQSLVNADFGVNVLIFFSFQSVLVRQ</sequence>
<dbReference type="PANTHER" id="PTHR36017">
    <property type="entry name" value="EMBRYO DEFECTIVE 1381"/>
    <property type="match status" value="1"/>
</dbReference>
<proteinExistence type="predicted"/>
<feature type="non-terminal residue" evidence="1">
    <location>
        <position position="1"/>
    </location>
</feature>
<dbReference type="EMBL" id="ASHM01015131">
    <property type="protein sequence ID" value="PNX97040.1"/>
    <property type="molecule type" value="Genomic_DNA"/>
</dbReference>
<evidence type="ECO:0000313" key="2">
    <source>
        <dbReference type="Proteomes" id="UP000236291"/>
    </source>
</evidence>